<evidence type="ECO:0000313" key="1">
    <source>
        <dbReference type="EMBL" id="DAF59523.1"/>
    </source>
</evidence>
<organism evidence="1">
    <name type="scientific">Podoviridae sp. ctU557</name>
    <dbReference type="NCBI Taxonomy" id="2827736"/>
    <lineage>
        <taxon>Viruses</taxon>
        <taxon>Duplodnaviria</taxon>
        <taxon>Heunggongvirae</taxon>
        <taxon>Uroviricota</taxon>
        <taxon>Caudoviricetes</taxon>
    </lineage>
</organism>
<sequence>MRLISKFKKQTKESFKGVASDIMQLAVMQDEIIERHNGLADDYARLKRHISNNGLWGAVNKLRAEFEELRGHTAVMITEHDRQFRELETNGIATAINRLNEEVFGKSKKTGSGLERAILSMNGISPREEATLAAKVDAIIEHLGIEVNVEPEKVVKTPAKIVAKKVKKTTKKGSK</sequence>
<dbReference type="EMBL" id="BK032771">
    <property type="protein sequence ID" value="DAF59523.1"/>
    <property type="molecule type" value="Genomic_DNA"/>
</dbReference>
<name>A0A8S5T929_9CAUD</name>
<proteinExistence type="predicted"/>
<accession>A0A8S5T929</accession>
<reference evidence="1" key="1">
    <citation type="journal article" date="2021" name="Proc. Natl. Acad. Sci. U.S.A.">
        <title>A Catalog of Tens of Thousands of Viruses from Human Metagenomes Reveals Hidden Associations with Chronic Diseases.</title>
        <authorList>
            <person name="Tisza M.J."/>
            <person name="Buck C.B."/>
        </authorList>
    </citation>
    <scope>NUCLEOTIDE SEQUENCE</scope>
    <source>
        <strain evidence="1">CtU557</strain>
    </source>
</reference>
<protein>
    <submittedName>
        <fullName evidence="1">Uncharacterized protein</fullName>
    </submittedName>
</protein>